<dbReference type="Proteomes" id="UP000199242">
    <property type="component" value="Unassembled WGS sequence"/>
</dbReference>
<organism evidence="1 2">
    <name type="scientific">Chryseobacterium taihuense</name>
    <dbReference type="NCBI Taxonomy" id="1141221"/>
    <lineage>
        <taxon>Bacteria</taxon>
        <taxon>Pseudomonadati</taxon>
        <taxon>Bacteroidota</taxon>
        <taxon>Flavobacteriia</taxon>
        <taxon>Flavobacteriales</taxon>
        <taxon>Weeksellaceae</taxon>
        <taxon>Chryseobacterium group</taxon>
        <taxon>Chryseobacterium</taxon>
    </lineage>
</organism>
<reference evidence="1 2" key="1">
    <citation type="submission" date="2016-10" db="EMBL/GenBank/DDBJ databases">
        <authorList>
            <person name="Varghese N."/>
            <person name="Submissions S."/>
        </authorList>
    </citation>
    <scope>NUCLEOTIDE SEQUENCE [LARGE SCALE GENOMIC DNA]</scope>
    <source>
        <strain evidence="1 2">CGMCC 1.10941</strain>
    </source>
</reference>
<evidence type="ECO:0000313" key="1">
    <source>
        <dbReference type="EMBL" id="SDM25233.1"/>
    </source>
</evidence>
<sequence length="97" mass="11500">MGSIIIFSNEIHINITKWLSEQLKHEQVRHTIIDGDEYFYVDNIKGKFGYLILDANKVIYIDETPLIKSEFIQKLSKFDQLIKQTLIFKPKKKDKEN</sequence>
<comment type="caution">
    <text evidence="1">The sequence shown here is derived from an EMBL/GenBank/DDBJ whole genome shotgun (WGS) entry which is preliminary data.</text>
</comment>
<gene>
    <name evidence="1" type="ORF">SAMN05216273_11885</name>
</gene>
<evidence type="ECO:0000313" key="2">
    <source>
        <dbReference type="Proteomes" id="UP000199242"/>
    </source>
</evidence>
<accession>A0ABY0R189</accession>
<name>A0ABY0R189_9FLAO</name>
<keyword evidence="2" id="KW-1185">Reference proteome</keyword>
<proteinExistence type="predicted"/>
<dbReference type="RefSeq" id="WP_089745242.1">
    <property type="nucleotide sequence ID" value="NZ_FNHD01000018.1"/>
</dbReference>
<protein>
    <submittedName>
        <fullName evidence="1">Uncharacterized protein</fullName>
    </submittedName>
</protein>
<dbReference type="EMBL" id="FNHD01000018">
    <property type="protein sequence ID" value="SDM25233.1"/>
    <property type="molecule type" value="Genomic_DNA"/>
</dbReference>